<sequence>MLKITLQDQSGNFIEATLWEHIAFSFPRQTALQKPQPVIIALTSMKVSEYKGMLQLGSTNATTIVINPEEHIVF</sequence>
<dbReference type="GO" id="GO:0003677">
    <property type="term" value="F:DNA binding"/>
    <property type="evidence" value="ECO:0007669"/>
    <property type="project" value="UniProtKB-KW"/>
</dbReference>
<organism evidence="3 4">
    <name type="scientific">Ambrosia artemisiifolia</name>
    <name type="common">Common ragweed</name>
    <dbReference type="NCBI Taxonomy" id="4212"/>
    <lineage>
        <taxon>Eukaryota</taxon>
        <taxon>Viridiplantae</taxon>
        <taxon>Streptophyta</taxon>
        <taxon>Embryophyta</taxon>
        <taxon>Tracheophyta</taxon>
        <taxon>Spermatophyta</taxon>
        <taxon>Magnoliopsida</taxon>
        <taxon>eudicotyledons</taxon>
        <taxon>Gunneridae</taxon>
        <taxon>Pentapetalae</taxon>
        <taxon>asterids</taxon>
        <taxon>campanulids</taxon>
        <taxon>Asterales</taxon>
        <taxon>Asteraceae</taxon>
        <taxon>Asteroideae</taxon>
        <taxon>Heliantheae alliance</taxon>
        <taxon>Heliantheae</taxon>
        <taxon>Ambrosia</taxon>
    </lineage>
</organism>
<dbReference type="EMBL" id="JAMZMK010009395">
    <property type="protein sequence ID" value="KAI7736015.1"/>
    <property type="molecule type" value="Genomic_DNA"/>
</dbReference>
<dbReference type="InterPro" id="IPR012340">
    <property type="entry name" value="NA-bd_OB-fold"/>
</dbReference>
<proteinExistence type="predicted"/>
<dbReference type="SUPFAM" id="SSF50249">
    <property type="entry name" value="Nucleic acid-binding proteins"/>
    <property type="match status" value="1"/>
</dbReference>
<reference evidence="3" key="1">
    <citation type="submission" date="2022-06" db="EMBL/GenBank/DDBJ databases">
        <title>Uncovering the hologenomic basis of an extraordinary plant invasion.</title>
        <authorList>
            <person name="Bieker V.C."/>
            <person name="Martin M.D."/>
            <person name="Gilbert T."/>
            <person name="Hodgins K."/>
            <person name="Battlay P."/>
            <person name="Petersen B."/>
            <person name="Wilson J."/>
        </authorList>
    </citation>
    <scope>NUCLEOTIDE SEQUENCE</scope>
    <source>
        <strain evidence="3">AA19_3_7</strain>
        <tissue evidence="3">Leaf</tissue>
    </source>
</reference>
<protein>
    <recommendedName>
        <fullName evidence="2">Replication protein A OB domain-containing protein</fullName>
    </recommendedName>
</protein>
<dbReference type="AlphaFoldDB" id="A0AAD5GB57"/>
<dbReference type="Pfam" id="PF16900">
    <property type="entry name" value="REPA_OB_2"/>
    <property type="match status" value="1"/>
</dbReference>
<evidence type="ECO:0000259" key="2">
    <source>
        <dbReference type="Pfam" id="PF16900"/>
    </source>
</evidence>
<keyword evidence="4" id="KW-1185">Reference proteome</keyword>
<dbReference type="Gene3D" id="2.40.50.140">
    <property type="entry name" value="Nucleic acid-binding proteins"/>
    <property type="match status" value="1"/>
</dbReference>
<gene>
    <name evidence="3" type="ORF">M8C21_023877</name>
</gene>
<evidence type="ECO:0000313" key="4">
    <source>
        <dbReference type="Proteomes" id="UP001206925"/>
    </source>
</evidence>
<accession>A0AAD5GB57</accession>
<name>A0AAD5GB57_AMBAR</name>
<feature type="domain" description="Replication protein A OB" evidence="2">
    <location>
        <begin position="3"/>
        <end position="67"/>
    </location>
</feature>
<comment type="caution">
    <text evidence="3">The sequence shown here is derived from an EMBL/GenBank/DDBJ whole genome shotgun (WGS) entry which is preliminary data.</text>
</comment>
<dbReference type="InterPro" id="IPR031657">
    <property type="entry name" value="REPA_OB_2"/>
</dbReference>
<evidence type="ECO:0000313" key="3">
    <source>
        <dbReference type="EMBL" id="KAI7736015.1"/>
    </source>
</evidence>
<evidence type="ECO:0000256" key="1">
    <source>
        <dbReference type="ARBA" id="ARBA00023125"/>
    </source>
</evidence>
<dbReference type="Proteomes" id="UP001206925">
    <property type="component" value="Unassembled WGS sequence"/>
</dbReference>
<keyword evidence="1" id="KW-0238">DNA-binding</keyword>